<dbReference type="Proteomes" id="UP001163324">
    <property type="component" value="Chromosome 3"/>
</dbReference>
<gene>
    <name evidence="1" type="ORF">N3K66_003354</name>
</gene>
<keyword evidence="2" id="KW-1185">Reference proteome</keyword>
<organism evidence="1 2">
    <name type="scientific">Trichothecium roseum</name>
    <dbReference type="NCBI Taxonomy" id="47278"/>
    <lineage>
        <taxon>Eukaryota</taxon>
        <taxon>Fungi</taxon>
        <taxon>Dikarya</taxon>
        <taxon>Ascomycota</taxon>
        <taxon>Pezizomycotina</taxon>
        <taxon>Sordariomycetes</taxon>
        <taxon>Hypocreomycetidae</taxon>
        <taxon>Hypocreales</taxon>
        <taxon>Hypocreales incertae sedis</taxon>
        <taxon>Trichothecium</taxon>
    </lineage>
</organism>
<evidence type="ECO:0000313" key="2">
    <source>
        <dbReference type="Proteomes" id="UP001163324"/>
    </source>
</evidence>
<comment type="caution">
    <text evidence="1">The sequence shown here is derived from an EMBL/GenBank/DDBJ whole genome shotgun (WGS) entry which is preliminary data.</text>
</comment>
<sequence length="228" mass="24231">MVSTGGGIAIAVVVLAIAAVAGWVVFTQLRARRLGLPPPSLGDYLPWRKRDNPFGAPSPAPGGVVGWFNDLVRKFKNRGNRSAAGAYEPTHPAGSGRRGFGPLDPDEAWDARVNTEADGYGGYYEEMENRRGNGSGSGPSAPHGRDEDTEYGGGSYAMNLAGPYGREDGDEEPRGRRMPAQGGRNPFDDDAGSSMRGVSPRPIPPMDAGARDSIDAPSERRSAFRENV</sequence>
<name>A0ACC0V7T6_9HYPO</name>
<accession>A0ACC0V7T6</accession>
<evidence type="ECO:0000313" key="1">
    <source>
        <dbReference type="EMBL" id="KAI9901537.1"/>
    </source>
</evidence>
<protein>
    <submittedName>
        <fullName evidence="1">Uncharacterized protein</fullName>
    </submittedName>
</protein>
<proteinExistence type="predicted"/>
<reference evidence="1" key="1">
    <citation type="submission" date="2022-10" db="EMBL/GenBank/DDBJ databases">
        <title>Complete Genome of Trichothecium roseum strain YXFP-22015, a Plant Pathogen Isolated from Citrus.</title>
        <authorList>
            <person name="Wang Y."/>
            <person name="Zhu L."/>
        </authorList>
    </citation>
    <scope>NUCLEOTIDE SEQUENCE</scope>
    <source>
        <strain evidence="1">YXFP-22015</strain>
    </source>
</reference>
<dbReference type="EMBL" id="CM047942">
    <property type="protein sequence ID" value="KAI9901537.1"/>
    <property type="molecule type" value="Genomic_DNA"/>
</dbReference>